<comment type="similarity">
    <text evidence="1">Belongs to the PemK/MazF family.</text>
</comment>
<evidence type="ECO:0000256" key="1">
    <source>
        <dbReference type="ARBA" id="ARBA00007521"/>
    </source>
</evidence>
<dbReference type="GO" id="GO:0003677">
    <property type="term" value="F:DNA binding"/>
    <property type="evidence" value="ECO:0007669"/>
    <property type="project" value="InterPro"/>
</dbReference>
<proteinExistence type="inferred from homology"/>
<dbReference type="Pfam" id="PF02452">
    <property type="entry name" value="PemK_toxin"/>
    <property type="match status" value="1"/>
</dbReference>
<reference evidence="3" key="1">
    <citation type="submission" date="2021-04" db="EMBL/GenBank/DDBJ databases">
        <title>Genome sequence of Woronichinia naegeliana from Washington state freshwater lake bloom.</title>
        <authorList>
            <person name="Dreher T.W."/>
        </authorList>
    </citation>
    <scope>NUCLEOTIDE SEQUENCE</scope>
    <source>
        <strain evidence="3">WA131</strain>
    </source>
</reference>
<name>A0A977PX28_9CYAN</name>
<dbReference type="InterPro" id="IPR003477">
    <property type="entry name" value="PemK-like"/>
</dbReference>
<dbReference type="Proteomes" id="UP001065613">
    <property type="component" value="Chromosome"/>
</dbReference>
<dbReference type="SUPFAM" id="SSF50118">
    <property type="entry name" value="Cell growth inhibitor/plasmid maintenance toxic component"/>
    <property type="match status" value="1"/>
</dbReference>
<keyword evidence="2" id="KW-1277">Toxin-antitoxin system</keyword>
<evidence type="ECO:0000256" key="2">
    <source>
        <dbReference type="ARBA" id="ARBA00022649"/>
    </source>
</evidence>
<dbReference type="AlphaFoldDB" id="A0A977PX28"/>
<evidence type="ECO:0000313" key="3">
    <source>
        <dbReference type="EMBL" id="UXE62202.1"/>
    </source>
</evidence>
<accession>A0A977PX28</accession>
<dbReference type="Gene3D" id="2.30.30.110">
    <property type="match status" value="1"/>
</dbReference>
<sequence>MNLMEYGRNALKVRQREIILINFPFSDLTGMKVRPALVVSSNRYNKNNLDAVVLAITSNLSPHAYKIPIEMHDLDNGSLPLKSAIRVDKPFSVLQSKVLKIQAKVTIAKLKEAKLLINELTDE</sequence>
<protein>
    <submittedName>
        <fullName evidence="3">Type II toxin-antitoxin system PemK/MazF family toxin</fullName>
    </submittedName>
</protein>
<dbReference type="InterPro" id="IPR011067">
    <property type="entry name" value="Plasmid_toxin/cell-grow_inhib"/>
</dbReference>
<dbReference type="KEGG" id="wna:KA717_05000"/>
<gene>
    <name evidence="3" type="ORF">KA717_05000</name>
</gene>
<dbReference type="EMBL" id="CP073041">
    <property type="protein sequence ID" value="UXE62202.1"/>
    <property type="molecule type" value="Genomic_DNA"/>
</dbReference>
<organism evidence="3">
    <name type="scientific">Woronichinia naegeliana WA131</name>
    <dbReference type="NCBI Taxonomy" id="2824559"/>
    <lineage>
        <taxon>Bacteria</taxon>
        <taxon>Bacillati</taxon>
        <taxon>Cyanobacteriota</taxon>
        <taxon>Cyanophyceae</taxon>
        <taxon>Synechococcales</taxon>
        <taxon>Coelosphaeriaceae</taxon>
        <taxon>Woronichinia</taxon>
    </lineage>
</organism>